<dbReference type="Pfam" id="PF00535">
    <property type="entry name" value="Glycos_transf_2"/>
    <property type="match status" value="1"/>
</dbReference>
<comment type="caution">
    <text evidence="2">The sequence shown here is derived from an EMBL/GenBank/DDBJ whole genome shotgun (WGS) entry which is preliminary data.</text>
</comment>
<evidence type="ECO:0000313" key="3">
    <source>
        <dbReference type="Proteomes" id="UP000286598"/>
    </source>
</evidence>
<protein>
    <submittedName>
        <fullName evidence="2">Glycosyltransferase family 2 protein</fullName>
    </submittedName>
</protein>
<sequence>MNKEILYSVITPVYNREDSIMRCLESVEHAMANLNGQGGNVEHIVVDDGSSDHTAQLVEDYARCHERVRFFQFGSNRGTNAARNKAISEARGKWCIFLDSDDYFVDEALQTISDTMQSQPEYRHYMFAPDDMQPYYQSNAILQGAQQKVLLYPDFLNGYVGGDFIHVCNTEILRRHLFDEKLRIHEGVFFLMFFREARQMLFTNKVVTIRERNRADSVTRESFRTSLAVINRTIIANELRLREFEADYVRLGMARQLRNLRLSLLDNYLLAGRYKDANGMIRLLGAARTSKYRVLKIICAFRMGWLYRHMLMLLLFVKYKVMKKRID</sequence>
<keyword evidence="3" id="KW-1185">Reference proteome</keyword>
<feature type="domain" description="Glycosyltransferase 2-like" evidence="1">
    <location>
        <begin position="8"/>
        <end position="118"/>
    </location>
</feature>
<dbReference type="Gene3D" id="3.90.550.10">
    <property type="entry name" value="Spore Coat Polysaccharide Biosynthesis Protein SpsA, Chain A"/>
    <property type="match status" value="1"/>
</dbReference>
<dbReference type="PANTHER" id="PTHR22916:SF3">
    <property type="entry name" value="UDP-GLCNAC:BETAGAL BETA-1,3-N-ACETYLGLUCOSAMINYLTRANSFERASE-LIKE PROTEIN 1"/>
    <property type="match status" value="1"/>
</dbReference>
<dbReference type="CDD" id="cd00761">
    <property type="entry name" value="Glyco_tranf_GTA_type"/>
    <property type="match status" value="1"/>
</dbReference>
<dbReference type="SUPFAM" id="SSF53448">
    <property type="entry name" value="Nucleotide-diphospho-sugar transferases"/>
    <property type="match status" value="1"/>
</dbReference>
<dbReference type="Proteomes" id="UP000286598">
    <property type="component" value="Unassembled WGS sequence"/>
</dbReference>
<evidence type="ECO:0000259" key="1">
    <source>
        <dbReference type="Pfam" id="PF00535"/>
    </source>
</evidence>
<dbReference type="OrthoDB" id="6307329at2"/>
<reference evidence="2 3" key="1">
    <citation type="submission" date="2018-08" db="EMBL/GenBank/DDBJ databases">
        <title>A genome reference for cultivated species of the human gut microbiota.</title>
        <authorList>
            <person name="Zou Y."/>
            <person name="Xue W."/>
            <person name="Luo G."/>
        </authorList>
    </citation>
    <scope>NUCLEOTIDE SEQUENCE [LARGE SCALE GENOMIC DNA]</scope>
    <source>
        <strain evidence="2 3">AF42-9</strain>
    </source>
</reference>
<accession>A0A3R6JAQ1</accession>
<organism evidence="2 3">
    <name type="scientific">Leyella stercorea</name>
    <dbReference type="NCBI Taxonomy" id="363265"/>
    <lineage>
        <taxon>Bacteria</taxon>
        <taxon>Pseudomonadati</taxon>
        <taxon>Bacteroidota</taxon>
        <taxon>Bacteroidia</taxon>
        <taxon>Bacteroidales</taxon>
        <taxon>Prevotellaceae</taxon>
        <taxon>Leyella</taxon>
    </lineage>
</organism>
<evidence type="ECO:0000313" key="2">
    <source>
        <dbReference type="EMBL" id="RHK49459.1"/>
    </source>
</evidence>
<proteinExistence type="predicted"/>
<dbReference type="RefSeq" id="WP_022429465.1">
    <property type="nucleotide sequence ID" value="NZ_JAIHXR010000005.1"/>
</dbReference>
<keyword evidence="2" id="KW-0808">Transferase</keyword>
<dbReference type="PANTHER" id="PTHR22916">
    <property type="entry name" value="GLYCOSYLTRANSFERASE"/>
    <property type="match status" value="1"/>
</dbReference>
<gene>
    <name evidence="2" type="ORF">DW060_08970</name>
</gene>
<dbReference type="AlphaFoldDB" id="A0A3R6JAQ1"/>
<dbReference type="InterPro" id="IPR001173">
    <property type="entry name" value="Glyco_trans_2-like"/>
</dbReference>
<name>A0A3R6JAQ1_9BACT</name>
<dbReference type="EMBL" id="QRNO01000043">
    <property type="protein sequence ID" value="RHK49459.1"/>
    <property type="molecule type" value="Genomic_DNA"/>
</dbReference>
<dbReference type="GO" id="GO:0016758">
    <property type="term" value="F:hexosyltransferase activity"/>
    <property type="evidence" value="ECO:0007669"/>
    <property type="project" value="UniProtKB-ARBA"/>
</dbReference>
<dbReference type="InterPro" id="IPR029044">
    <property type="entry name" value="Nucleotide-diphossugar_trans"/>
</dbReference>